<name>A0ACA9NBF9_9GLOM</name>
<reference evidence="1" key="1">
    <citation type="submission" date="2021-06" db="EMBL/GenBank/DDBJ databases">
        <authorList>
            <person name="Kallberg Y."/>
            <person name="Tangrot J."/>
            <person name="Rosling A."/>
        </authorList>
    </citation>
    <scope>NUCLEOTIDE SEQUENCE</scope>
    <source>
        <strain evidence="1">AU212A</strain>
    </source>
</reference>
<comment type="caution">
    <text evidence="1">The sequence shown here is derived from an EMBL/GenBank/DDBJ whole genome shotgun (WGS) entry which is preliminary data.</text>
</comment>
<dbReference type="Proteomes" id="UP000789860">
    <property type="component" value="Unassembled WGS sequence"/>
</dbReference>
<gene>
    <name evidence="1" type="ORF">SCALOS_LOCUS8534</name>
</gene>
<evidence type="ECO:0000313" key="1">
    <source>
        <dbReference type="EMBL" id="CAG8647233.1"/>
    </source>
</evidence>
<sequence length="212" mass="25096">PETKINLDNEDDNQEIGQQKRTCEEPFIFLERDDADISLIREYYGLSHEFPTEQLLVRSVNEKNKMLYFVSESVKRVLQAPDCHRLKVVNSGVRTFTRQETNEPIKCRLRFNAEGIIMMYPYISKKRVVNFRLEDLKVLLSEPMPLIDRFYEKLQERLKELDMGCIVVYVEPCKEHDAIILPVWRAAVSLNLLCRKEERRALELRVSNLINY</sequence>
<keyword evidence="2" id="KW-1185">Reference proteome</keyword>
<proteinExistence type="predicted"/>
<evidence type="ECO:0000313" key="2">
    <source>
        <dbReference type="Proteomes" id="UP000789860"/>
    </source>
</evidence>
<accession>A0ACA9NBF9</accession>
<dbReference type="EMBL" id="CAJVPM010022910">
    <property type="protein sequence ID" value="CAG8647233.1"/>
    <property type="molecule type" value="Genomic_DNA"/>
</dbReference>
<organism evidence="1 2">
    <name type="scientific">Scutellospora calospora</name>
    <dbReference type="NCBI Taxonomy" id="85575"/>
    <lineage>
        <taxon>Eukaryota</taxon>
        <taxon>Fungi</taxon>
        <taxon>Fungi incertae sedis</taxon>
        <taxon>Mucoromycota</taxon>
        <taxon>Glomeromycotina</taxon>
        <taxon>Glomeromycetes</taxon>
        <taxon>Diversisporales</taxon>
        <taxon>Gigasporaceae</taxon>
        <taxon>Scutellospora</taxon>
    </lineage>
</organism>
<feature type="non-terminal residue" evidence="1">
    <location>
        <position position="1"/>
    </location>
</feature>
<protein>
    <submittedName>
        <fullName evidence="1">8985_t:CDS:1</fullName>
    </submittedName>
</protein>